<gene>
    <name evidence="2" type="ORF">YALI1_B02177g</name>
</gene>
<feature type="domain" description="Pseudouridine synthase RsuA/RluA-like" evidence="1">
    <location>
        <begin position="173"/>
        <end position="316"/>
    </location>
</feature>
<dbReference type="PANTHER" id="PTHR21600:SF40">
    <property type="entry name" value="PSEUDOURIDYLATE SYNTHASE RPUSD2"/>
    <property type="match status" value="1"/>
</dbReference>
<dbReference type="GO" id="GO:0003723">
    <property type="term" value="F:RNA binding"/>
    <property type="evidence" value="ECO:0007669"/>
    <property type="project" value="InterPro"/>
</dbReference>
<reference evidence="2 3" key="1">
    <citation type="journal article" date="2016" name="PLoS ONE">
        <title>Sequence Assembly of Yarrowia lipolytica Strain W29/CLIB89 Shows Transposable Element Diversity.</title>
        <authorList>
            <person name="Magnan C."/>
            <person name="Yu J."/>
            <person name="Chang I."/>
            <person name="Jahn E."/>
            <person name="Kanomata Y."/>
            <person name="Wu J."/>
            <person name="Zeller M."/>
            <person name="Oakes M."/>
            <person name="Baldi P."/>
            <person name="Sandmeyer S."/>
        </authorList>
    </citation>
    <scope>NUCLEOTIDE SEQUENCE [LARGE SCALE GENOMIC DNA]</scope>
    <source>
        <strain evidence="3">CLIB89(W29)</strain>
    </source>
</reference>
<dbReference type="GO" id="GO:0009982">
    <property type="term" value="F:pseudouridine synthase activity"/>
    <property type="evidence" value="ECO:0007669"/>
    <property type="project" value="InterPro"/>
</dbReference>
<sequence>MWMFFWKVFLEGFTLFLTLFLTLYRTSSMYVLCVVIICTIHTYYDTLVHPLTPLPMTYSFSKGFRHVIPYYYTHSIPSKGRWFGKTVLDVLSTEFSSVYPSDHLRQTIDAGNIKLIRRDKLSEPATEYTDWESLSTHVFKNGSILESRVHRHEPAVPTRDEKPIRIVFENDALVVVDKPGGIPVHPTGKYLFNSVKEILKHETGLEELYPAHRLDKNTTGVLVFAKTSESVNHVTQQIMSRSAKKEYLARVKGRFPPGRVETHHPVVENTIKRNVQPKDAHTAFERVAYDEHRDLSIVRCLPSTGRNHQIRQHLLHLGYPIENDREYNPELAGVKRRKKVEEGVCDQCGLPIYQDYHDELYLHAQKYTLEEGVFETEVPEWAELKDSKGTEW</sequence>
<dbReference type="VEuPathDB" id="FungiDB:YALI1_B02177g"/>
<dbReference type="Proteomes" id="UP000182444">
    <property type="component" value="Chromosome 1B"/>
</dbReference>
<dbReference type="SUPFAM" id="SSF55120">
    <property type="entry name" value="Pseudouridine synthase"/>
    <property type="match status" value="1"/>
</dbReference>
<dbReference type="Pfam" id="PF00849">
    <property type="entry name" value="PseudoU_synth_2"/>
    <property type="match status" value="1"/>
</dbReference>
<dbReference type="EMBL" id="CP017554">
    <property type="protein sequence ID" value="AOW01069.1"/>
    <property type="molecule type" value="Genomic_DNA"/>
</dbReference>
<protein>
    <recommendedName>
        <fullName evidence="1">Pseudouridine synthase RsuA/RluA-like domain-containing protein</fullName>
    </recommendedName>
</protein>
<proteinExistence type="predicted"/>
<evidence type="ECO:0000313" key="3">
    <source>
        <dbReference type="Proteomes" id="UP000182444"/>
    </source>
</evidence>
<accession>A0A1D8N606</accession>
<dbReference type="InterPro" id="IPR020103">
    <property type="entry name" value="PsdUridine_synth_cat_dom_sf"/>
</dbReference>
<dbReference type="GO" id="GO:0000455">
    <property type="term" value="P:enzyme-directed rRNA pseudouridine synthesis"/>
    <property type="evidence" value="ECO:0007669"/>
    <property type="project" value="TreeGrafter"/>
</dbReference>
<dbReference type="InterPro" id="IPR006145">
    <property type="entry name" value="PsdUridine_synth_RsuA/RluA"/>
</dbReference>
<dbReference type="InterPro" id="IPR050188">
    <property type="entry name" value="RluA_PseudoU_synthase"/>
</dbReference>
<dbReference type="KEGG" id="yli:2906673"/>
<dbReference type="AlphaFoldDB" id="A0A1D8N606"/>
<dbReference type="PROSITE" id="PS01129">
    <property type="entry name" value="PSI_RLU"/>
    <property type="match status" value="1"/>
</dbReference>
<dbReference type="eggNOG" id="KOG1919">
    <property type="taxonomic scope" value="Eukaryota"/>
</dbReference>
<dbReference type="Gene3D" id="3.30.2350.10">
    <property type="entry name" value="Pseudouridine synthase"/>
    <property type="match status" value="1"/>
</dbReference>
<dbReference type="VEuPathDB" id="FungiDB:YALI0_B01276g"/>
<dbReference type="GeneID" id="2906673"/>
<evidence type="ECO:0000259" key="1">
    <source>
        <dbReference type="Pfam" id="PF00849"/>
    </source>
</evidence>
<dbReference type="CDD" id="cd02557">
    <property type="entry name" value="PseudoU_synth_ScRIB2"/>
    <property type="match status" value="1"/>
</dbReference>
<dbReference type="RefSeq" id="XP_500379.2">
    <property type="nucleotide sequence ID" value="XM_500379.2"/>
</dbReference>
<name>A0A1D8N606_YARLL</name>
<organism evidence="2 3">
    <name type="scientific">Yarrowia lipolytica</name>
    <name type="common">Candida lipolytica</name>
    <dbReference type="NCBI Taxonomy" id="4952"/>
    <lineage>
        <taxon>Eukaryota</taxon>
        <taxon>Fungi</taxon>
        <taxon>Dikarya</taxon>
        <taxon>Ascomycota</taxon>
        <taxon>Saccharomycotina</taxon>
        <taxon>Dipodascomycetes</taxon>
        <taxon>Dipodascales</taxon>
        <taxon>Dipodascales incertae sedis</taxon>
        <taxon>Yarrowia</taxon>
    </lineage>
</organism>
<dbReference type="InterPro" id="IPR006224">
    <property type="entry name" value="PsdUridine_synth_RluA-like_CS"/>
</dbReference>
<evidence type="ECO:0000313" key="2">
    <source>
        <dbReference type="EMBL" id="AOW01069.1"/>
    </source>
</evidence>
<dbReference type="PANTHER" id="PTHR21600">
    <property type="entry name" value="MITOCHONDRIAL RNA PSEUDOURIDINE SYNTHASE"/>
    <property type="match status" value="1"/>
</dbReference>